<evidence type="ECO:0000313" key="3">
    <source>
        <dbReference type="Proteomes" id="UP000603457"/>
    </source>
</evidence>
<name>A0ABR8FTM5_9NOSO</name>
<dbReference type="InterPro" id="IPR010982">
    <property type="entry name" value="Lambda_DNA-bd_dom_sf"/>
</dbReference>
<dbReference type="Gene3D" id="1.10.260.40">
    <property type="entry name" value="lambda repressor-like DNA-binding domains"/>
    <property type="match status" value="1"/>
</dbReference>
<protein>
    <submittedName>
        <fullName evidence="2">Helix-turn-helix domain-containing protein</fullName>
    </submittedName>
</protein>
<feature type="region of interest" description="Disordered" evidence="1">
    <location>
        <begin position="301"/>
        <end position="351"/>
    </location>
</feature>
<reference evidence="2 3" key="1">
    <citation type="journal article" date="2020" name="ISME J.">
        <title>Comparative genomics reveals insights into cyanobacterial evolution and habitat adaptation.</title>
        <authorList>
            <person name="Chen M.Y."/>
            <person name="Teng W.K."/>
            <person name="Zhao L."/>
            <person name="Hu C.X."/>
            <person name="Zhou Y.K."/>
            <person name="Han B.P."/>
            <person name="Song L.R."/>
            <person name="Shu W.S."/>
        </authorList>
    </citation>
    <scope>NUCLEOTIDE SEQUENCE [LARGE SCALE GENOMIC DNA]</scope>
    <source>
        <strain evidence="2 3">FACHB-130</strain>
    </source>
</reference>
<keyword evidence="3" id="KW-1185">Reference proteome</keyword>
<dbReference type="EMBL" id="JACJTB010000010">
    <property type="protein sequence ID" value="MBD2594796.1"/>
    <property type="molecule type" value="Genomic_DNA"/>
</dbReference>
<evidence type="ECO:0000313" key="2">
    <source>
        <dbReference type="EMBL" id="MBD2594796.1"/>
    </source>
</evidence>
<evidence type="ECO:0000256" key="1">
    <source>
        <dbReference type="SAM" id="MobiDB-lite"/>
    </source>
</evidence>
<dbReference type="PANTHER" id="PTHR34475:SF1">
    <property type="entry name" value="CYTOSKELETON PROTEIN RODZ"/>
    <property type="match status" value="1"/>
</dbReference>
<comment type="caution">
    <text evidence="2">The sequence shown here is derived from an EMBL/GenBank/DDBJ whole genome shotgun (WGS) entry which is preliminary data.</text>
</comment>
<feature type="region of interest" description="Disordered" evidence="1">
    <location>
        <begin position="84"/>
        <end position="116"/>
    </location>
</feature>
<sequence>MTMAPAYLFKILGNPTIEISQTELRSLLGEIESQLHRSQVYRQAVAQLQTLLGSSEEAKNLFKAVGREAISLVFQNFAHHAKVADSNQQTNTELEKSSDVANSLTSNHLNHPQTNTDILSTSVVTEDRSNPVTHNPENSAKKHPTAKLMNWLQPNQKKANAELAQQQLATQRLAIMSQIGQQLRQAREARGFCLRDLSIFTHLPIHQMEAVENGDLESLPEDILVRGFIRVMGNALGLNGTNLANSLPMVNTVPSVIPSWSQPKHNSPSMGLELRPIHLYLGYTALVAGTVGGLSVMSQPEKMDTTVNPDVSSSSSISQTNQNPEINTKPGIKSSQAGISVGSDIAPPEAL</sequence>
<dbReference type="PANTHER" id="PTHR34475">
    <property type="match status" value="1"/>
</dbReference>
<dbReference type="InterPro" id="IPR050400">
    <property type="entry name" value="Bact_Cytoskel_RodZ"/>
</dbReference>
<dbReference type="Pfam" id="PF13413">
    <property type="entry name" value="HTH_25"/>
    <property type="match status" value="1"/>
</dbReference>
<gene>
    <name evidence="2" type="ORF">H6G74_10700</name>
</gene>
<organism evidence="2 3">
    <name type="scientific">Nostoc spongiaeforme FACHB-130</name>
    <dbReference type="NCBI Taxonomy" id="1357510"/>
    <lineage>
        <taxon>Bacteria</taxon>
        <taxon>Bacillati</taxon>
        <taxon>Cyanobacteriota</taxon>
        <taxon>Cyanophyceae</taxon>
        <taxon>Nostocales</taxon>
        <taxon>Nostocaceae</taxon>
        <taxon>Nostoc</taxon>
    </lineage>
</organism>
<feature type="compositionally biased region" description="Polar residues" evidence="1">
    <location>
        <begin position="99"/>
        <end position="116"/>
    </location>
</feature>
<proteinExistence type="predicted"/>
<dbReference type="RefSeq" id="WP_190967640.1">
    <property type="nucleotide sequence ID" value="NZ_JACJTB010000010.1"/>
</dbReference>
<accession>A0ABR8FTM5</accession>
<dbReference type="Proteomes" id="UP000603457">
    <property type="component" value="Unassembled WGS sequence"/>
</dbReference>